<dbReference type="AlphaFoldDB" id="A0A2W5VFN2"/>
<reference evidence="1 2" key="1">
    <citation type="submission" date="2017-08" db="EMBL/GenBank/DDBJ databases">
        <title>Infants hospitalized years apart are colonized by the same room-sourced microbial strains.</title>
        <authorList>
            <person name="Brooks B."/>
            <person name="Olm M.R."/>
            <person name="Firek B.A."/>
            <person name="Baker R."/>
            <person name="Thomas B.C."/>
            <person name="Morowitz M.J."/>
            <person name="Banfield J.F."/>
        </authorList>
    </citation>
    <scope>NUCLEOTIDE SEQUENCE [LARGE SCALE GENOMIC DNA]</scope>
    <source>
        <strain evidence="1">S2_003_000_R2_4</strain>
    </source>
</reference>
<dbReference type="EMBL" id="QFQZ01000031">
    <property type="protein sequence ID" value="PZR34155.1"/>
    <property type="molecule type" value="Genomic_DNA"/>
</dbReference>
<name>A0A2W5VFN2_9CAUL</name>
<organism evidence="1 2">
    <name type="scientific">Caulobacter segnis</name>
    <dbReference type="NCBI Taxonomy" id="88688"/>
    <lineage>
        <taxon>Bacteria</taxon>
        <taxon>Pseudomonadati</taxon>
        <taxon>Pseudomonadota</taxon>
        <taxon>Alphaproteobacteria</taxon>
        <taxon>Caulobacterales</taxon>
        <taxon>Caulobacteraceae</taxon>
        <taxon>Caulobacter</taxon>
    </lineage>
</organism>
<evidence type="ECO:0000313" key="2">
    <source>
        <dbReference type="Proteomes" id="UP000249393"/>
    </source>
</evidence>
<protein>
    <submittedName>
        <fullName evidence="1">Uncharacterized protein</fullName>
    </submittedName>
</protein>
<gene>
    <name evidence="1" type="ORF">DI526_11215</name>
</gene>
<comment type="caution">
    <text evidence="1">The sequence shown here is derived from an EMBL/GenBank/DDBJ whole genome shotgun (WGS) entry which is preliminary data.</text>
</comment>
<proteinExistence type="predicted"/>
<sequence>MTEHRPMKIVEIVIGIEGPRYNFLNYADPTDPKRLKLDLSERCELFFRYTDELMNEGWRFQARPIRIADDYGVNFSSYMWVDVLPDETELPPRSAFKIIYECNRMGIYTYSLFMLDPLGQKIDLDPDIENGTGRIP</sequence>
<accession>A0A2W5VFN2</accession>
<dbReference type="Proteomes" id="UP000249393">
    <property type="component" value="Unassembled WGS sequence"/>
</dbReference>
<evidence type="ECO:0000313" key="1">
    <source>
        <dbReference type="EMBL" id="PZR34155.1"/>
    </source>
</evidence>